<reference evidence="5" key="1">
    <citation type="submission" date="2016-03" db="EMBL/GenBank/DDBJ databases">
        <title>Complete genome sequence of the type strain Actinoalloteichus hymeniacidonis DSM 45092.</title>
        <authorList>
            <person name="Schaffert L."/>
            <person name="Albersmeier A."/>
            <person name="Winkler A."/>
            <person name="Kalinowski J."/>
            <person name="Zotchev S."/>
            <person name="Ruckert C."/>
        </authorList>
    </citation>
    <scope>NUCLEOTIDE SEQUENCE [LARGE SCALE GENOMIC DNA]</scope>
    <source>
        <strain evidence="5">HPA177(T) (DSM 45092(T))</strain>
    </source>
</reference>
<keyword evidence="5" id="KW-1185">Reference proteome</keyword>
<keyword evidence="2" id="KW-0472">Membrane</keyword>
<proteinExistence type="predicted"/>
<keyword evidence="2" id="KW-0812">Transmembrane</keyword>
<dbReference type="Proteomes" id="UP000095210">
    <property type="component" value="Chromosome"/>
</dbReference>
<dbReference type="RefSeq" id="WP_157421278.1">
    <property type="nucleotide sequence ID" value="NZ_CP014859.1"/>
</dbReference>
<keyword evidence="3" id="KW-0732">Signal</keyword>
<evidence type="ECO:0000313" key="5">
    <source>
        <dbReference type="Proteomes" id="UP000095210"/>
    </source>
</evidence>
<protein>
    <submittedName>
        <fullName evidence="4">Uncharacterized protein</fullName>
    </submittedName>
</protein>
<dbReference type="KEGG" id="ahm:TL08_23840"/>
<dbReference type="EMBL" id="CP014859">
    <property type="protein sequence ID" value="AOS65548.1"/>
    <property type="molecule type" value="Genomic_DNA"/>
</dbReference>
<accession>A0AAC9MZL8</accession>
<evidence type="ECO:0000313" key="4">
    <source>
        <dbReference type="EMBL" id="AOS65548.1"/>
    </source>
</evidence>
<organism evidence="4 5">
    <name type="scientific">Actinoalloteichus hymeniacidonis</name>
    <dbReference type="NCBI Taxonomy" id="340345"/>
    <lineage>
        <taxon>Bacteria</taxon>
        <taxon>Bacillati</taxon>
        <taxon>Actinomycetota</taxon>
        <taxon>Actinomycetes</taxon>
        <taxon>Pseudonocardiales</taxon>
        <taxon>Pseudonocardiaceae</taxon>
        <taxon>Actinoalloteichus</taxon>
    </lineage>
</organism>
<feature type="transmembrane region" description="Helical" evidence="2">
    <location>
        <begin position="81"/>
        <end position="98"/>
    </location>
</feature>
<name>A0AAC9MZL8_9PSEU</name>
<gene>
    <name evidence="4" type="ORF">TL08_23840</name>
</gene>
<feature type="chain" id="PRO_5042023693" evidence="3">
    <location>
        <begin position="25"/>
        <end position="107"/>
    </location>
</feature>
<keyword evidence="2" id="KW-1133">Transmembrane helix</keyword>
<feature type="compositionally biased region" description="Low complexity" evidence="1">
    <location>
        <begin position="51"/>
        <end position="63"/>
    </location>
</feature>
<sequence length="107" mass="11084">MRTALRSVLAAALWLLFMSIPATAASVVDAVPDPSRQVMAEAVTTAHLAATGETAPESETSSGEGTGGEGSSIFSGESGRQVLALLVAGALFALVFYGRRFRKKRQG</sequence>
<feature type="signal peptide" evidence="3">
    <location>
        <begin position="1"/>
        <end position="24"/>
    </location>
</feature>
<evidence type="ECO:0000256" key="1">
    <source>
        <dbReference type="SAM" id="MobiDB-lite"/>
    </source>
</evidence>
<dbReference type="AlphaFoldDB" id="A0AAC9MZL8"/>
<evidence type="ECO:0000256" key="3">
    <source>
        <dbReference type="SAM" id="SignalP"/>
    </source>
</evidence>
<evidence type="ECO:0000256" key="2">
    <source>
        <dbReference type="SAM" id="Phobius"/>
    </source>
</evidence>
<feature type="region of interest" description="Disordered" evidence="1">
    <location>
        <begin position="49"/>
        <end position="75"/>
    </location>
</feature>